<evidence type="ECO:0000313" key="1">
    <source>
        <dbReference type="EMBL" id="GME29072.1"/>
    </source>
</evidence>
<reference evidence="1" key="1">
    <citation type="submission" date="2024-09" db="EMBL/GenBank/DDBJ databases">
        <title>Draft Genome Sequences of Neofusicoccum parvum.</title>
        <authorList>
            <person name="Ashida A."/>
            <person name="Camagna M."/>
            <person name="Tanaka A."/>
            <person name="Takemoto D."/>
        </authorList>
    </citation>
    <scope>NUCLEOTIDE SEQUENCE</scope>
    <source>
        <strain evidence="1">PPO83</strain>
    </source>
</reference>
<evidence type="ECO:0000313" key="2">
    <source>
        <dbReference type="Proteomes" id="UP001165186"/>
    </source>
</evidence>
<sequence>MPSTAFAELNQTAVALSLALKMQFNMLLTLLLSIISLAAASPAFGLVASTTKSIATDTLASTSGSLPTVPVQLVDCQTDAFDACKDWCIHGVCGDYHGTDMYGQCIDPCIDSNCLWELPTETFASPARRQIDSCDDLCHYYCKNKPYDECEGPCVEQNCGFTQFTDVAQRVVATEAASVVPTPGFKDRISTTPLDFTPTTASQGLGPTGDVIGRRDLLADCSIHCKYICGNSPECIPSCIADCESRAPPNKVVVDASSNVASIVRRGDVSAACSVHCKYVCGNSPECLPSCIANCEPAQPNKATDDASLDITGAISGGDVSTGCSIHCRYICGNSPECMPSCIANCESAPPSKVTAVHRQDDALVQCEKQCLDETCGESIPDCMDTCVPQCMAEHENGRSNCEEEDCDPVLQMRILNLALLSFGFIASVTAGRARDDLGSDCYEPGFSIEASCRMDDIFRDMTLCKRQCAAMFQDKVTCLAYCDSEELDPTIDPPAGSTGRCYCHLCCLIT</sequence>
<name>A0ACB5S8I5_9PEZI</name>
<organism evidence="1 2">
    <name type="scientific">Neofusicoccum parvum</name>
    <dbReference type="NCBI Taxonomy" id="310453"/>
    <lineage>
        <taxon>Eukaryota</taxon>
        <taxon>Fungi</taxon>
        <taxon>Dikarya</taxon>
        <taxon>Ascomycota</taxon>
        <taxon>Pezizomycotina</taxon>
        <taxon>Dothideomycetes</taxon>
        <taxon>Dothideomycetes incertae sedis</taxon>
        <taxon>Botryosphaeriales</taxon>
        <taxon>Botryosphaeriaceae</taxon>
        <taxon>Neofusicoccum</taxon>
    </lineage>
</organism>
<proteinExistence type="predicted"/>
<dbReference type="EMBL" id="BSXG01000055">
    <property type="protein sequence ID" value="GME29072.1"/>
    <property type="molecule type" value="Genomic_DNA"/>
</dbReference>
<keyword evidence="2" id="KW-1185">Reference proteome</keyword>
<comment type="caution">
    <text evidence="1">The sequence shown here is derived from an EMBL/GenBank/DDBJ whole genome shotgun (WGS) entry which is preliminary data.</text>
</comment>
<protein>
    <submittedName>
        <fullName evidence="1">Uncharacterized protein</fullName>
    </submittedName>
</protein>
<dbReference type="Proteomes" id="UP001165186">
    <property type="component" value="Unassembled WGS sequence"/>
</dbReference>
<accession>A0ACB5S8I5</accession>
<gene>
    <name evidence="1" type="primary">g4326</name>
    <name evidence="1" type="ORF">NpPPO83_00004326</name>
</gene>